<evidence type="ECO:0000256" key="7">
    <source>
        <dbReference type="HAMAP-Rule" id="MF_00862"/>
    </source>
</evidence>
<feature type="transmembrane region" description="Helical" evidence="7">
    <location>
        <begin position="386"/>
        <end position="409"/>
    </location>
</feature>
<keyword evidence="3 7" id="KW-1003">Cell membrane</keyword>
<dbReference type="GO" id="GO:0005886">
    <property type="term" value="C:plasma membrane"/>
    <property type="evidence" value="ECO:0007669"/>
    <property type="project" value="UniProtKB-SubCell"/>
</dbReference>
<dbReference type="PRINTS" id="PR01434">
    <property type="entry name" value="NADHDHGNASE5"/>
</dbReference>
<comment type="subunit">
    <text evidence="7">Forms a complex with DabA.</text>
</comment>
<dbReference type="InterPro" id="IPR046396">
    <property type="entry name" value="Transporter_DabB"/>
</dbReference>
<evidence type="ECO:0000256" key="8">
    <source>
        <dbReference type="RuleBase" id="RU000320"/>
    </source>
</evidence>
<evidence type="ECO:0000256" key="2">
    <source>
        <dbReference type="ARBA" id="ARBA00022448"/>
    </source>
</evidence>
<dbReference type="GO" id="GO:0042773">
    <property type="term" value="P:ATP synthesis coupled electron transport"/>
    <property type="evidence" value="ECO:0007669"/>
    <property type="project" value="InterPro"/>
</dbReference>
<protein>
    <recommendedName>
        <fullName evidence="7">Probable inorganic carbon transporter subunit DabB</fullName>
    </recommendedName>
</protein>
<feature type="transmembrane region" description="Helical" evidence="7">
    <location>
        <begin position="210"/>
        <end position="228"/>
    </location>
</feature>
<feature type="transmembrane region" description="Helical" evidence="7">
    <location>
        <begin position="278"/>
        <end position="298"/>
    </location>
</feature>
<dbReference type="OrthoDB" id="9807568at2"/>
<keyword evidence="4 7" id="KW-0812">Transmembrane</keyword>
<keyword evidence="6 7" id="KW-0472">Membrane</keyword>
<feature type="transmembrane region" description="Helical" evidence="7">
    <location>
        <begin position="39"/>
        <end position="64"/>
    </location>
</feature>
<feature type="transmembrane region" description="Helical" evidence="7">
    <location>
        <begin position="120"/>
        <end position="147"/>
    </location>
</feature>
<organism evidence="11 12">
    <name type="scientific">Stieleria varia</name>
    <dbReference type="NCBI Taxonomy" id="2528005"/>
    <lineage>
        <taxon>Bacteria</taxon>
        <taxon>Pseudomonadati</taxon>
        <taxon>Planctomycetota</taxon>
        <taxon>Planctomycetia</taxon>
        <taxon>Pirellulales</taxon>
        <taxon>Pirellulaceae</taxon>
        <taxon>Stieleria</taxon>
    </lineage>
</organism>
<evidence type="ECO:0000256" key="1">
    <source>
        <dbReference type="ARBA" id="ARBA00004127"/>
    </source>
</evidence>
<keyword evidence="5 7" id="KW-1133">Transmembrane helix</keyword>
<dbReference type="Pfam" id="PF00662">
    <property type="entry name" value="Proton_antipo_N"/>
    <property type="match status" value="1"/>
</dbReference>
<comment type="subcellular location">
    <subcellularLocation>
        <location evidence="7">Cell membrane</location>
        <topology evidence="7">Multi-pass membrane protein</topology>
    </subcellularLocation>
    <subcellularLocation>
        <location evidence="1">Endomembrane system</location>
        <topology evidence="1">Multi-pass membrane protein</topology>
    </subcellularLocation>
    <subcellularLocation>
        <location evidence="8">Membrane</location>
        <topology evidence="8">Multi-pass membrane protein</topology>
    </subcellularLocation>
</comment>
<feature type="domain" description="NADH:quinone oxidoreductase/Mrp antiporter transmembrane" evidence="9">
    <location>
        <begin position="134"/>
        <end position="350"/>
    </location>
</feature>
<dbReference type="GO" id="GO:0012505">
    <property type="term" value="C:endomembrane system"/>
    <property type="evidence" value="ECO:0007669"/>
    <property type="project" value="UniProtKB-SubCell"/>
</dbReference>
<comment type="similarity">
    <text evidence="7">Belongs to the inorganic carbon transporter (TC 9.A.2) DabB family.</text>
</comment>
<dbReference type="GO" id="GO:0015990">
    <property type="term" value="P:electron transport coupled proton transport"/>
    <property type="evidence" value="ECO:0007669"/>
    <property type="project" value="TreeGrafter"/>
</dbReference>
<evidence type="ECO:0000256" key="5">
    <source>
        <dbReference type="ARBA" id="ARBA00022989"/>
    </source>
</evidence>
<dbReference type="InterPro" id="IPR003945">
    <property type="entry name" value="NU5C-like"/>
</dbReference>
<accession>A0A5C6AZ96</accession>
<name>A0A5C6AZ96_9BACT</name>
<keyword evidence="11" id="KW-0560">Oxidoreductase</keyword>
<proteinExistence type="inferred from homology"/>
<feature type="transmembrane region" description="Helical" evidence="7">
    <location>
        <begin position="416"/>
        <end position="433"/>
    </location>
</feature>
<evidence type="ECO:0000259" key="9">
    <source>
        <dbReference type="Pfam" id="PF00361"/>
    </source>
</evidence>
<sequence length="543" mass="58087">MSFAVACVLLLPALVLLGFALVPTGLANARVEWLRRTITWISGLQFVSAFLLTSLFVTGASPVIAEQLLSADHLPFAVSVYFDGVSSLMLTLVSFVGWVICGYSARYLDGEATQGRYFRWTAFTIGAVSIMVISGNLLMFVAAWILTSLGLHQLLTHYGHRPAAQRSAWTKFAISRLGDVSLIAALVLIYRQFNTFDFAELFAAAESMESVTTSLGVAGFLLVVGAITKSAQFPFHTWLPLTMETPTPVSALMHAGIVNAGGYLMIRTSPLVALAPWALTFLAIVGGFTACFAAVVMLTQTSVKKSLAYSTIAQMGFMMLQCGLGAFSAAMLHIIAHSLYKAHAFLSSGTLFPGEQVPDPRLNAHRVDAHRVDAHRVDAQAFGRLITSWGIAGISTLGILSLSFAAFGVDPIVKPGGLLLGGVICLALTYWVAQVYQAGNAKLWVQAMIVAGALCTAYTCSFVAVDQVISASIPSSNTAQIPWAVSGIILVGFLAVFGLQATVTGKSQAKWISKWHVHASNGFYMESIVRRLLAPIRHLNANG</sequence>
<dbReference type="EMBL" id="SJPN01000003">
    <property type="protein sequence ID" value="TWU04452.1"/>
    <property type="molecule type" value="Genomic_DNA"/>
</dbReference>
<dbReference type="PANTHER" id="PTHR42829:SF1">
    <property type="entry name" value="INORGANIC CARBON TRANSPORTER SUBUNIT DABB-RELATED"/>
    <property type="match status" value="1"/>
</dbReference>
<gene>
    <name evidence="11" type="primary">nuoL_2</name>
    <name evidence="7" type="synonym">dabB</name>
    <name evidence="11" type="ORF">Pla52n_24930</name>
</gene>
<feature type="transmembrane region" description="Helical" evidence="7">
    <location>
        <begin position="168"/>
        <end position="190"/>
    </location>
</feature>
<evidence type="ECO:0000256" key="6">
    <source>
        <dbReference type="ARBA" id="ARBA00023136"/>
    </source>
</evidence>
<dbReference type="HAMAP" id="MF_00862">
    <property type="entry name" value="DabB"/>
    <property type="match status" value="1"/>
</dbReference>
<feature type="transmembrane region" description="Helical" evidence="7">
    <location>
        <begin position="319"/>
        <end position="340"/>
    </location>
</feature>
<keyword evidence="12" id="KW-1185">Reference proteome</keyword>
<dbReference type="PANTHER" id="PTHR42829">
    <property type="entry name" value="NADH-UBIQUINONE OXIDOREDUCTASE CHAIN 5"/>
    <property type="match status" value="1"/>
</dbReference>
<dbReference type="Pfam" id="PF00361">
    <property type="entry name" value="Proton_antipo_M"/>
    <property type="match status" value="1"/>
</dbReference>
<dbReference type="GO" id="GO:0008137">
    <property type="term" value="F:NADH dehydrogenase (ubiquinone) activity"/>
    <property type="evidence" value="ECO:0007669"/>
    <property type="project" value="InterPro"/>
</dbReference>
<feature type="transmembrane region" description="Helical" evidence="7">
    <location>
        <begin position="249"/>
        <end position="266"/>
    </location>
</feature>
<dbReference type="InterPro" id="IPR001750">
    <property type="entry name" value="ND/Mrp_TM"/>
</dbReference>
<feature type="transmembrane region" description="Helical" evidence="7">
    <location>
        <begin position="445"/>
        <end position="469"/>
    </location>
</feature>
<evidence type="ECO:0000256" key="4">
    <source>
        <dbReference type="ARBA" id="ARBA00022692"/>
    </source>
</evidence>
<evidence type="ECO:0000256" key="3">
    <source>
        <dbReference type="ARBA" id="ARBA00022475"/>
    </source>
</evidence>
<comment type="caution">
    <text evidence="11">The sequence shown here is derived from an EMBL/GenBank/DDBJ whole genome shotgun (WGS) entry which is preliminary data.</text>
</comment>
<comment type="function">
    <text evidence="7">Part of an energy-coupled inorganic carbon pump.</text>
</comment>
<evidence type="ECO:0000313" key="11">
    <source>
        <dbReference type="EMBL" id="TWU04452.1"/>
    </source>
</evidence>
<evidence type="ECO:0000313" key="12">
    <source>
        <dbReference type="Proteomes" id="UP000320176"/>
    </source>
</evidence>
<feature type="transmembrane region" description="Helical" evidence="7">
    <location>
        <begin position="481"/>
        <end position="499"/>
    </location>
</feature>
<dbReference type="AlphaFoldDB" id="A0A5C6AZ96"/>
<dbReference type="Proteomes" id="UP000320176">
    <property type="component" value="Unassembled WGS sequence"/>
</dbReference>
<evidence type="ECO:0000259" key="10">
    <source>
        <dbReference type="Pfam" id="PF00662"/>
    </source>
</evidence>
<dbReference type="GO" id="GO:0003954">
    <property type="term" value="F:NADH dehydrogenase activity"/>
    <property type="evidence" value="ECO:0007669"/>
    <property type="project" value="TreeGrafter"/>
</dbReference>
<dbReference type="RefSeq" id="WP_146519872.1">
    <property type="nucleotide sequence ID" value="NZ_CP151726.1"/>
</dbReference>
<dbReference type="InterPro" id="IPR001516">
    <property type="entry name" value="Proton_antipo_N"/>
</dbReference>
<reference evidence="11 12" key="1">
    <citation type="submission" date="2019-02" db="EMBL/GenBank/DDBJ databases">
        <title>Deep-cultivation of Planctomycetes and their phenomic and genomic characterization uncovers novel biology.</title>
        <authorList>
            <person name="Wiegand S."/>
            <person name="Jogler M."/>
            <person name="Boedeker C."/>
            <person name="Pinto D."/>
            <person name="Vollmers J."/>
            <person name="Rivas-Marin E."/>
            <person name="Kohn T."/>
            <person name="Peeters S.H."/>
            <person name="Heuer A."/>
            <person name="Rast P."/>
            <person name="Oberbeckmann S."/>
            <person name="Bunk B."/>
            <person name="Jeske O."/>
            <person name="Meyerdierks A."/>
            <person name="Storesund J.E."/>
            <person name="Kallscheuer N."/>
            <person name="Luecker S."/>
            <person name="Lage O.M."/>
            <person name="Pohl T."/>
            <person name="Merkel B.J."/>
            <person name="Hornburger P."/>
            <person name="Mueller R.-W."/>
            <person name="Bruemmer F."/>
            <person name="Labrenz M."/>
            <person name="Spormann A.M."/>
            <person name="Op Den Camp H."/>
            <person name="Overmann J."/>
            <person name="Amann R."/>
            <person name="Jetten M.S.M."/>
            <person name="Mascher T."/>
            <person name="Medema M.H."/>
            <person name="Devos D.P."/>
            <person name="Kaster A.-K."/>
            <person name="Ovreas L."/>
            <person name="Rohde M."/>
            <person name="Galperin M.Y."/>
            <person name="Jogler C."/>
        </authorList>
    </citation>
    <scope>NUCLEOTIDE SEQUENCE [LARGE SCALE GENOMIC DNA]</scope>
    <source>
        <strain evidence="11 12">Pla52n</strain>
    </source>
</reference>
<feature type="domain" description="NADH-Ubiquinone oxidoreductase (complex I) chain 5 N-terminal" evidence="10">
    <location>
        <begin position="70"/>
        <end position="118"/>
    </location>
</feature>
<feature type="transmembrane region" description="Helical" evidence="7">
    <location>
        <begin position="76"/>
        <end position="100"/>
    </location>
</feature>
<keyword evidence="2 7" id="KW-0813">Transport</keyword>